<dbReference type="Proteomes" id="UP001597061">
    <property type="component" value="Unassembled WGS sequence"/>
</dbReference>
<dbReference type="PANTHER" id="PTHR30250">
    <property type="entry name" value="PST FAMILY PREDICTED COLANIC ACID TRANSPORTER"/>
    <property type="match status" value="1"/>
</dbReference>
<accession>A0ABW3JKA0</accession>
<feature type="transmembrane region" description="Helical" evidence="6">
    <location>
        <begin position="129"/>
        <end position="148"/>
    </location>
</feature>
<sequence length="431" mass="49691">MTKDKILKSNVLHSLVWRALNMILMYLTVPFLLLYLGDEYYGVWVTIYGLFVTIYFMDIGISLGLKNKLTEALTIKDYNLANIYISTAYLAIFFMSLFILAVGACFIFFFKMNQLFNIEIEESKMKLIILINLFLVVLSVSINIYKSLYMAIQKSYKNETALAIYQALIFLGIILLPYLIKKSLVLVSLIYGITNIAIGLIFTALFFYKNKHLKPKLKFFRRERMGEIMGLGINFFVIQLSLIIILSTDNIIITYFVNPESTTVYSIVYKIFQPFLILSSLIFTPLWTLFTDAYKTREIIWIKKTLFNLNILFIVLFVALILVGINIHWIIKIWIGKDYILPQALIIFMIAFILIRVYGDIYMTFLNGIGKIKLQMWLYLFGAIINIPLSILFVKYYGLGSSGVILATCLSLLGLAIFMPIQALKTIKKIN</sequence>
<feature type="transmembrane region" description="Helical" evidence="6">
    <location>
        <begin position="228"/>
        <end position="247"/>
    </location>
</feature>
<keyword evidence="2" id="KW-1003">Cell membrane</keyword>
<evidence type="ECO:0000256" key="5">
    <source>
        <dbReference type="ARBA" id="ARBA00023136"/>
    </source>
</evidence>
<evidence type="ECO:0000256" key="1">
    <source>
        <dbReference type="ARBA" id="ARBA00004651"/>
    </source>
</evidence>
<dbReference type="RefSeq" id="WP_379926145.1">
    <property type="nucleotide sequence ID" value="NZ_JBHTJI010000001.1"/>
</dbReference>
<evidence type="ECO:0000256" key="6">
    <source>
        <dbReference type="SAM" id="Phobius"/>
    </source>
</evidence>
<evidence type="ECO:0000256" key="4">
    <source>
        <dbReference type="ARBA" id="ARBA00022989"/>
    </source>
</evidence>
<keyword evidence="3 6" id="KW-0812">Transmembrane</keyword>
<evidence type="ECO:0000256" key="2">
    <source>
        <dbReference type="ARBA" id="ARBA00022475"/>
    </source>
</evidence>
<comment type="subcellular location">
    <subcellularLocation>
        <location evidence="1">Cell membrane</location>
        <topology evidence="1">Multi-pass membrane protein</topology>
    </subcellularLocation>
</comment>
<keyword evidence="8" id="KW-1185">Reference proteome</keyword>
<feature type="transmembrane region" description="Helical" evidence="6">
    <location>
        <begin position="377"/>
        <end position="398"/>
    </location>
</feature>
<feature type="transmembrane region" description="Helical" evidence="6">
    <location>
        <begin position="267"/>
        <end position="290"/>
    </location>
</feature>
<keyword evidence="4 6" id="KW-1133">Transmembrane helix</keyword>
<proteinExistence type="predicted"/>
<evidence type="ECO:0000313" key="8">
    <source>
        <dbReference type="Proteomes" id="UP001597061"/>
    </source>
</evidence>
<dbReference type="InterPro" id="IPR050833">
    <property type="entry name" value="Poly_Biosynth_Transport"/>
</dbReference>
<comment type="caution">
    <text evidence="7">The sequence shown here is derived from an EMBL/GenBank/DDBJ whole genome shotgun (WGS) entry which is preliminary data.</text>
</comment>
<dbReference type="EMBL" id="JBHTJI010000001">
    <property type="protein sequence ID" value="MFD0990550.1"/>
    <property type="molecule type" value="Genomic_DNA"/>
</dbReference>
<feature type="transmembrane region" description="Helical" evidence="6">
    <location>
        <begin position="186"/>
        <end position="208"/>
    </location>
</feature>
<protein>
    <submittedName>
        <fullName evidence="7">Lipopolysaccharide biosynthesis protein</fullName>
    </submittedName>
</protein>
<evidence type="ECO:0000256" key="3">
    <source>
        <dbReference type="ARBA" id="ARBA00022692"/>
    </source>
</evidence>
<feature type="transmembrane region" description="Helical" evidence="6">
    <location>
        <begin position="404"/>
        <end position="424"/>
    </location>
</feature>
<feature type="transmembrane region" description="Helical" evidence="6">
    <location>
        <begin position="160"/>
        <end position="180"/>
    </location>
</feature>
<feature type="transmembrane region" description="Helical" evidence="6">
    <location>
        <begin position="15"/>
        <end position="35"/>
    </location>
</feature>
<gene>
    <name evidence="7" type="ORF">ACFQ1R_10620</name>
</gene>
<keyword evidence="5 6" id="KW-0472">Membrane</keyword>
<dbReference type="PANTHER" id="PTHR30250:SF11">
    <property type="entry name" value="O-ANTIGEN TRANSPORTER-RELATED"/>
    <property type="match status" value="1"/>
</dbReference>
<organism evidence="7 8">
    <name type="scientific">Mariniflexile jejuense</name>
    <dbReference type="NCBI Taxonomy" id="1173582"/>
    <lineage>
        <taxon>Bacteria</taxon>
        <taxon>Pseudomonadati</taxon>
        <taxon>Bacteroidota</taxon>
        <taxon>Flavobacteriia</taxon>
        <taxon>Flavobacteriales</taxon>
        <taxon>Flavobacteriaceae</taxon>
        <taxon>Mariniflexile</taxon>
    </lineage>
</organism>
<feature type="transmembrane region" description="Helical" evidence="6">
    <location>
        <begin position="343"/>
        <end position="365"/>
    </location>
</feature>
<evidence type="ECO:0000313" key="7">
    <source>
        <dbReference type="EMBL" id="MFD0990550.1"/>
    </source>
</evidence>
<feature type="transmembrane region" description="Helical" evidence="6">
    <location>
        <begin position="86"/>
        <end position="109"/>
    </location>
</feature>
<feature type="transmembrane region" description="Helical" evidence="6">
    <location>
        <begin position="41"/>
        <end position="65"/>
    </location>
</feature>
<reference evidence="8" key="1">
    <citation type="journal article" date="2019" name="Int. J. Syst. Evol. Microbiol.">
        <title>The Global Catalogue of Microorganisms (GCM) 10K type strain sequencing project: providing services to taxonomists for standard genome sequencing and annotation.</title>
        <authorList>
            <consortium name="The Broad Institute Genomics Platform"/>
            <consortium name="The Broad Institute Genome Sequencing Center for Infectious Disease"/>
            <person name="Wu L."/>
            <person name="Ma J."/>
        </authorList>
    </citation>
    <scope>NUCLEOTIDE SEQUENCE [LARGE SCALE GENOMIC DNA]</scope>
    <source>
        <strain evidence="8">CCUG 62414</strain>
    </source>
</reference>
<name>A0ABW3JKA0_9FLAO</name>
<feature type="transmembrane region" description="Helical" evidence="6">
    <location>
        <begin position="311"/>
        <end position="331"/>
    </location>
</feature>